<evidence type="ECO:0000256" key="9">
    <source>
        <dbReference type="ARBA" id="ARBA00049280"/>
    </source>
</evidence>
<dbReference type="AlphaFoldDB" id="A0A8J5CPY2"/>
<name>A0A8J5CPY2_CHIOP</name>
<dbReference type="InterPro" id="IPR050108">
    <property type="entry name" value="CDK"/>
</dbReference>
<dbReference type="InterPro" id="IPR000719">
    <property type="entry name" value="Prot_kinase_dom"/>
</dbReference>
<evidence type="ECO:0000313" key="12">
    <source>
        <dbReference type="Proteomes" id="UP000770661"/>
    </source>
</evidence>
<gene>
    <name evidence="11" type="ORF">GWK47_000119</name>
</gene>
<keyword evidence="5 11" id="KW-0418">Kinase</keyword>
<evidence type="ECO:0000313" key="11">
    <source>
        <dbReference type="EMBL" id="KAG0715742.1"/>
    </source>
</evidence>
<dbReference type="InterPro" id="IPR011009">
    <property type="entry name" value="Kinase-like_dom_sf"/>
</dbReference>
<dbReference type="OrthoDB" id="6284126at2759"/>
<dbReference type="PROSITE" id="PS50011">
    <property type="entry name" value="PROTEIN_KINASE_DOM"/>
    <property type="match status" value="1"/>
</dbReference>
<dbReference type="Proteomes" id="UP000770661">
    <property type="component" value="Unassembled WGS sequence"/>
</dbReference>
<evidence type="ECO:0000256" key="5">
    <source>
        <dbReference type="ARBA" id="ARBA00022777"/>
    </source>
</evidence>
<dbReference type="SMART" id="SM00220">
    <property type="entry name" value="S_TKc"/>
    <property type="match status" value="1"/>
</dbReference>
<keyword evidence="6" id="KW-0067">ATP-binding</keyword>
<accession>A0A8J5CPY2</accession>
<dbReference type="SUPFAM" id="SSF56112">
    <property type="entry name" value="Protein kinase-like (PK-like)"/>
    <property type="match status" value="1"/>
</dbReference>
<dbReference type="GO" id="GO:0005524">
    <property type="term" value="F:ATP binding"/>
    <property type="evidence" value="ECO:0007669"/>
    <property type="project" value="UniProtKB-KW"/>
</dbReference>
<keyword evidence="2" id="KW-0723">Serine/threonine-protein kinase</keyword>
<dbReference type="Gene3D" id="1.10.510.10">
    <property type="entry name" value="Transferase(Phosphotransferase) domain 1"/>
    <property type="match status" value="1"/>
</dbReference>
<organism evidence="11 12">
    <name type="scientific">Chionoecetes opilio</name>
    <name type="common">Atlantic snow crab</name>
    <name type="synonym">Cancer opilio</name>
    <dbReference type="NCBI Taxonomy" id="41210"/>
    <lineage>
        <taxon>Eukaryota</taxon>
        <taxon>Metazoa</taxon>
        <taxon>Ecdysozoa</taxon>
        <taxon>Arthropoda</taxon>
        <taxon>Crustacea</taxon>
        <taxon>Multicrustacea</taxon>
        <taxon>Malacostraca</taxon>
        <taxon>Eumalacostraca</taxon>
        <taxon>Eucarida</taxon>
        <taxon>Decapoda</taxon>
        <taxon>Pleocyemata</taxon>
        <taxon>Brachyura</taxon>
        <taxon>Eubrachyura</taxon>
        <taxon>Majoidea</taxon>
        <taxon>Majidae</taxon>
        <taxon>Chionoecetes</taxon>
    </lineage>
</organism>
<comment type="similarity">
    <text evidence="1">Belongs to the protein kinase superfamily. CMGC Ser/Thr protein kinase family. CDC2/CDKX subfamily.</text>
</comment>
<dbReference type="PANTHER" id="PTHR24056">
    <property type="entry name" value="CELL DIVISION PROTEIN KINASE"/>
    <property type="match status" value="1"/>
</dbReference>
<evidence type="ECO:0000256" key="4">
    <source>
        <dbReference type="ARBA" id="ARBA00022741"/>
    </source>
</evidence>
<dbReference type="FunFam" id="1.10.510.10:FF:000624">
    <property type="entry name" value="Mitogen-activated protein kinase"/>
    <property type="match status" value="1"/>
</dbReference>
<evidence type="ECO:0000256" key="3">
    <source>
        <dbReference type="ARBA" id="ARBA00022679"/>
    </source>
</evidence>
<dbReference type="InterPro" id="IPR008271">
    <property type="entry name" value="Ser/Thr_kinase_AS"/>
</dbReference>
<sequence>MARWAEYFGQLFKVDPPIEQLHTTGLRAMDADPPIDETAPFLDEVREAVAKLRGGKAAGVCNISAELLKAGVIFAESLEVLVMALEALHEEAKPLGLEVSWLKTKVQMFGGLLDETVQSVHACSEDIEILESFTYLGSALLRELKHPNVINLQRVFLSHADRKVWLLFDYAEHDLWHIIKFHRAAKANKKTVQVTKGMVKSLLYQILDGIRYLHSNWVLHRDLKPANILVMGEGTERGRVKIADMGFARLFNSPLKPLADLDPVVVTFWYRAPELLLGARHYTKAIDIWAIGCIFAELLTSEPIFHCRQEDIKTSNPYHHDQLDSPLTPTASGAGTSETIEHFLLQCLRFHSHHVVLHSQLLTLNVATCDLPTLLAGAGVHPSRQHAVIRLTCAFLRKTGQLQHL</sequence>
<comment type="catalytic activity">
    <reaction evidence="8">
        <text>L-seryl-[protein] + ATP = O-phospho-L-seryl-[protein] + ADP + H(+)</text>
        <dbReference type="Rhea" id="RHEA:17989"/>
        <dbReference type="Rhea" id="RHEA-COMP:9863"/>
        <dbReference type="Rhea" id="RHEA-COMP:11604"/>
        <dbReference type="ChEBI" id="CHEBI:15378"/>
        <dbReference type="ChEBI" id="CHEBI:29999"/>
        <dbReference type="ChEBI" id="CHEBI:30616"/>
        <dbReference type="ChEBI" id="CHEBI:83421"/>
        <dbReference type="ChEBI" id="CHEBI:456216"/>
        <dbReference type="EC" id="2.7.11.22"/>
    </reaction>
</comment>
<comment type="catalytic activity">
    <reaction evidence="9">
        <text>[DNA-directed RNA polymerase] + ATP = phospho-[DNA-directed RNA polymerase] + ADP + H(+)</text>
        <dbReference type="Rhea" id="RHEA:10216"/>
        <dbReference type="Rhea" id="RHEA-COMP:11321"/>
        <dbReference type="Rhea" id="RHEA-COMP:11322"/>
        <dbReference type="ChEBI" id="CHEBI:15378"/>
        <dbReference type="ChEBI" id="CHEBI:30616"/>
        <dbReference type="ChEBI" id="CHEBI:43176"/>
        <dbReference type="ChEBI" id="CHEBI:68546"/>
        <dbReference type="ChEBI" id="CHEBI:456216"/>
        <dbReference type="EC" id="2.7.11.23"/>
    </reaction>
</comment>
<dbReference type="GO" id="GO:0004693">
    <property type="term" value="F:cyclin-dependent protein serine/threonine kinase activity"/>
    <property type="evidence" value="ECO:0007669"/>
    <property type="project" value="UniProtKB-EC"/>
</dbReference>
<keyword evidence="12" id="KW-1185">Reference proteome</keyword>
<evidence type="ECO:0000256" key="1">
    <source>
        <dbReference type="ARBA" id="ARBA00006485"/>
    </source>
</evidence>
<comment type="catalytic activity">
    <reaction evidence="7">
        <text>L-threonyl-[protein] + ATP = O-phospho-L-threonyl-[protein] + ADP + H(+)</text>
        <dbReference type="Rhea" id="RHEA:46608"/>
        <dbReference type="Rhea" id="RHEA-COMP:11060"/>
        <dbReference type="Rhea" id="RHEA-COMP:11605"/>
        <dbReference type="ChEBI" id="CHEBI:15378"/>
        <dbReference type="ChEBI" id="CHEBI:30013"/>
        <dbReference type="ChEBI" id="CHEBI:30616"/>
        <dbReference type="ChEBI" id="CHEBI:61977"/>
        <dbReference type="ChEBI" id="CHEBI:456216"/>
        <dbReference type="EC" id="2.7.11.22"/>
    </reaction>
</comment>
<dbReference type="EMBL" id="JACEEZ010019405">
    <property type="protein sequence ID" value="KAG0715742.1"/>
    <property type="molecule type" value="Genomic_DNA"/>
</dbReference>
<evidence type="ECO:0000256" key="8">
    <source>
        <dbReference type="ARBA" id="ARBA00048367"/>
    </source>
</evidence>
<dbReference type="Pfam" id="PF00069">
    <property type="entry name" value="Pkinase"/>
    <property type="match status" value="1"/>
</dbReference>
<proteinExistence type="inferred from homology"/>
<protein>
    <submittedName>
        <fullName evidence="11">Cyclin-dependent kinase 8</fullName>
    </submittedName>
</protein>
<evidence type="ECO:0000256" key="2">
    <source>
        <dbReference type="ARBA" id="ARBA00022527"/>
    </source>
</evidence>
<feature type="domain" description="Protein kinase" evidence="10">
    <location>
        <begin position="46"/>
        <end position="374"/>
    </location>
</feature>
<reference evidence="11" key="1">
    <citation type="submission" date="2020-07" db="EMBL/GenBank/DDBJ databases">
        <title>The High-quality genome of the commercially important snow crab, Chionoecetes opilio.</title>
        <authorList>
            <person name="Jeong J.-H."/>
            <person name="Ryu S."/>
        </authorList>
    </citation>
    <scope>NUCLEOTIDE SEQUENCE</scope>
    <source>
        <strain evidence="11">MADBK_172401_WGS</strain>
        <tissue evidence="11">Digestive gland</tissue>
    </source>
</reference>
<dbReference type="PANTHER" id="PTHR24056:SF495">
    <property type="entry name" value="CYCLIN-DEPENDENT KINASE 8-RELATED"/>
    <property type="match status" value="1"/>
</dbReference>
<dbReference type="Gene3D" id="3.30.200.20">
    <property type="entry name" value="Phosphorylase Kinase, domain 1"/>
    <property type="match status" value="1"/>
</dbReference>
<dbReference type="PROSITE" id="PS00108">
    <property type="entry name" value="PROTEIN_KINASE_ST"/>
    <property type="match status" value="1"/>
</dbReference>
<comment type="caution">
    <text evidence="11">The sequence shown here is derived from an EMBL/GenBank/DDBJ whole genome shotgun (WGS) entry which is preliminary data.</text>
</comment>
<evidence type="ECO:0000256" key="7">
    <source>
        <dbReference type="ARBA" id="ARBA00047811"/>
    </source>
</evidence>
<keyword evidence="3" id="KW-0808">Transferase</keyword>
<keyword evidence="4" id="KW-0547">Nucleotide-binding</keyword>
<evidence type="ECO:0000259" key="10">
    <source>
        <dbReference type="PROSITE" id="PS50011"/>
    </source>
</evidence>
<evidence type="ECO:0000256" key="6">
    <source>
        <dbReference type="ARBA" id="ARBA00022840"/>
    </source>
</evidence>
<dbReference type="GO" id="GO:0008353">
    <property type="term" value="F:RNA polymerase II CTD heptapeptide repeat kinase activity"/>
    <property type="evidence" value="ECO:0007669"/>
    <property type="project" value="UniProtKB-EC"/>
</dbReference>
<dbReference type="GO" id="GO:0005634">
    <property type="term" value="C:nucleus"/>
    <property type="evidence" value="ECO:0007669"/>
    <property type="project" value="TreeGrafter"/>
</dbReference>